<feature type="region of interest" description="Disordered" evidence="1">
    <location>
        <begin position="284"/>
        <end position="381"/>
    </location>
</feature>
<feature type="compositionally biased region" description="Basic and acidic residues" evidence="1">
    <location>
        <begin position="426"/>
        <end position="438"/>
    </location>
</feature>
<feature type="region of interest" description="Disordered" evidence="1">
    <location>
        <begin position="71"/>
        <end position="93"/>
    </location>
</feature>
<dbReference type="EMBL" id="JACCJB010000002">
    <property type="protein sequence ID" value="KAF6230193.1"/>
    <property type="molecule type" value="Genomic_DNA"/>
</dbReference>
<feature type="compositionally biased region" description="Basic and acidic residues" evidence="1">
    <location>
        <begin position="522"/>
        <end position="538"/>
    </location>
</feature>
<feature type="region of interest" description="Disordered" evidence="1">
    <location>
        <begin position="146"/>
        <end position="195"/>
    </location>
</feature>
<dbReference type="GeneID" id="59332940"/>
<feature type="compositionally biased region" description="Polar residues" evidence="1">
    <location>
        <begin position="739"/>
        <end position="748"/>
    </location>
</feature>
<evidence type="ECO:0000313" key="3">
    <source>
        <dbReference type="Proteomes" id="UP000593566"/>
    </source>
</evidence>
<feature type="region of interest" description="Disordered" evidence="1">
    <location>
        <begin position="513"/>
        <end position="538"/>
    </location>
</feature>
<feature type="region of interest" description="Disordered" evidence="1">
    <location>
        <begin position="652"/>
        <end position="750"/>
    </location>
</feature>
<accession>A0A8H6FKK8</accession>
<feature type="compositionally biased region" description="Basic and acidic residues" evidence="1">
    <location>
        <begin position="615"/>
        <end position="625"/>
    </location>
</feature>
<keyword evidence="3" id="KW-1185">Reference proteome</keyword>
<feature type="compositionally biased region" description="Basic and acidic residues" evidence="1">
    <location>
        <begin position="773"/>
        <end position="787"/>
    </location>
</feature>
<feature type="region of interest" description="Disordered" evidence="1">
    <location>
        <begin position="402"/>
        <end position="491"/>
    </location>
</feature>
<feature type="compositionally biased region" description="Basic and acidic residues" evidence="1">
    <location>
        <begin position="713"/>
        <end position="723"/>
    </location>
</feature>
<feature type="compositionally biased region" description="Polar residues" evidence="1">
    <location>
        <begin position="9"/>
        <end position="18"/>
    </location>
</feature>
<feature type="region of interest" description="Disordered" evidence="1">
    <location>
        <begin position="1"/>
        <end position="20"/>
    </location>
</feature>
<feature type="compositionally biased region" description="Low complexity" evidence="1">
    <location>
        <begin position="476"/>
        <end position="491"/>
    </location>
</feature>
<feature type="compositionally biased region" description="Basic and acidic residues" evidence="1">
    <location>
        <begin position="324"/>
        <end position="333"/>
    </location>
</feature>
<proteinExistence type="predicted"/>
<dbReference type="RefSeq" id="XP_037157450.1">
    <property type="nucleotide sequence ID" value="XM_037295449.1"/>
</dbReference>
<comment type="caution">
    <text evidence="2">The sequence shown here is derived from an EMBL/GenBank/DDBJ whole genome shotgun (WGS) entry which is preliminary data.</text>
</comment>
<dbReference type="AlphaFoldDB" id="A0A8H6FKK8"/>
<dbReference type="Proteomes" id="UP000593566">
    <property type="component" value="Unassembled WGS sequence"/>
</dbReference>
<feature type="compositionally biased region" description="Polar residues" evidence="1">
    <location>
        <begin position="402"/>
        <end position="422"/>
    </location>
</feature>
<feature type="region of interest" description="Disordered" evidence="1">
    <location>
        <begin position="601"/>
        <end position="629"/>
    </location>
</feature>
<reference evidence="2 3" key="1">
    <citation type="journal article" date="2020" name="Genomics">
        <title>Complete, high-quality genomes from long-read metagenomic sequencing of two wolf lichen thalli reveals enigmatic genome architecture.</title>
        <authorList>
            <person name="McKenzie S.K."/>
            <person name="Walston R.F."/>
            <person name="Allen J.L."/>
        </authorList>
    </citation>
    <scope>NUCLEOTIDE SEQUENCE [LARGE SCALE GENOMIC DNA]</scope>
    <source>
        <strain evidence="2">WasteWater1</strain>
    </source>
</reference>
<feature type="compositionally biased region" description="Polar residues" evidence="1">
    <location>
        <begin position="368"/>
        <end position="378"/>
    </location>
</feature>
<feature type="compositionally biased region" description="Low complexity" evidence="1">
    <location>
        <begin position="312"/>
        <end position="323"/>
    </location>
</feature>
<feature type="compositionally biased region" description="Polar residues" evidence="1">
    <location>
        <begin position="601"/>
        <end position="614"/>
    </location>
</feature>
<protein>
    <submittedName>
        <fullName evidence="2">Uncharacterized protein</fullName>
    </submittedName>
</protein>
<organism evidence="2 3">
    <name type="scientific">Letharia lupina</name>
    <dbReference type="NCBI Taxonomy" id="560253"/>
    <lineage>
        <taxon>Eukaryota</taxon>
        <taxon>Fungi</taxon>
        <taxon>Dikarya</taxon>
        <taxon>Ascomycota</taxon>
        <taxon>Pezizomycotina</taxon>
        <taxon>Lecanoromycetes</taxon>
        <taxon>OSLEUM clade</taxon>
        <taxon>Lecanoromycetidae</taxon>
        <taxon>Lecanorales</taxon>
        <taxon>Lecanorineae</taxon>
        <taxon>Parmeliaceae</taxon>
        <taxon>Letharia</taxon>
    </lineage>
</organism>
<name>A0A8H6FKK8_9LECA</name>
<evidence type="ECO:0000256" key="1">
    <source>
        <dbReference type="SAM" id="MobiDB-lite"/>
    </source>
</evidence>
<evidence type="ECO:0000313" key="2">
    <source>
        <dbReference type="EMBL" id="KAF6230193.1"/>
    </source>
</evidence>
<gene>
    <name evidence="2" type="ORF">HO133_004532</name>
</gene>
<feature type="region of interest" description="Disordered" evidence="1">
    <location>
        <begin position="765"/>
        <end position="789"/>
    </location>
</feature>
<sequence>MMKERTPKTPASSRSIVRNHSPYCESTGPIVQEGFVAARIRALQGFSNQAQIVTRSHSPITPCPPRRLHIYKPRSPSRPPLALKPVLTGTDMPGTGTVKRFHTDFFSKDHRHLVSASGGTNRSSNVTSFFQPHEYQSCVEPTTLSRPYTGGRAAENPSPKLFTDTISSPRAQRNKDRITAPNTPHGPLSGVDQVDNEPVKNTWPSEEAILSPHPIQTDLVEPRAIWHGLPQTEDRNNDYSHEQALKPRGSIADKLGSMVERGWVAADTFGKVYHDDEFAPHTTESKFHIRNSRNNSRSDSLSEMPRLKKVPSYSGSVSVSAAEARSESRHSTRQDTPPHVNQKKPSPSVYLGGSQKRRQRQPKCSPAGNPTQRSSSDSGVHYLKTEVATPTETRRAWTLHHVSSSASNRSEIQQEASPTIWPSYTWDHRSSERDHESTKLPPPREGSTPKSGFDLTMLRDEQLRQDPAAPETVVGSRRSSSNTSNSRRSASRSTSFFRKFPWYKVALVDKQPVVQDSSRGGRGTDRSSRSTRAAQHDHTLTKIEPLRGISKSHTLIEDGHEEDGNAPWTKILPNQGPIDQQAMDAITPYQKASSQPSLQLMASPQEMSEWQSLEQTRRAPERPQDSDAASLKITEEWLSRNPHAVVKDVIRHAQSPTRTGPFGTQPRVLSQSGSMDASFESPISGDVLPSLQPQWPKVKEHSRMQPYTSSHADSTKLHADNKAEQGSSSSSIARPAQQFAASPNPSHQLRSKVVNLSPKDSGIWTDSLPASVHRSDQHGPVRQEFKGRGKGIKKIQVTVTFDGAEDLVIEATLKKKDRQEHWRTMA</sequence>